<dbReference type="InterPro" id="IPR016024">
    <property type="entry name" value="ARM-type_fold"/>
</dbReference>
<dbReference type="GO" id="GO:0030705">
    <property type="term" value="P:cytoskeleton-dependent intracellular transport"/>
    <property type="evidence" value="ECO:0000318"/>
    <property type="project" value="GO_Central"/>
</dbReference>
<dbReference type="InterPro" id="IPR047149">
    <property type="entry name" value="KIF11-like"/>
</dbReference>
<dbReference type="GO" id="GO:0007018">
    <property type="term" value="P:microtubule-based movement"/>
    <property type="evidence" value="ECO:0000318"/>
    <property type="project" value="GO_Central"/>
</dbReference>
<dbReference type="PROSITE" id="PS50176">
    <property type="entry name" value="ARM_REPEAT"/>
    <property type="match status" value="2"/>
</dbReference>
<dbReference type="InterPro" id="IPR000225">
    <property type="entry name" value="Armadillo"/>
</dbReference>
<evidence type="ECO:0000256" key="2">
    <source>
        <dbReference type="ARBA" id="ARBA00010103"/>
    </source>
</evidence>
<feature type="repeat" description="ARM" evidence="11">
    <location>
        <begin position="714"/>
        <end position="756"/>
    </location>
</feature>
<dbReference type="PANTHER" id="PTHR47970">
    <property type="entry name" value="KINESIN-LIKE PROTEIN KIF11"/>
    <property type="match status" value="1"/>
</dbReference>
<dbReference type="eggNOG" id="KOG0240">
    <property type="taxonomic scope" value="Eukaryota"/>
</dbReference>
<accession>W1P9X0</accession>
<evidence type="ECO:0000256" key="14">
    <source>
        <dbReference type="SAM" id="Coils"/>
    </source>
</evidence>
<comment type="similarity">
    <text evidence="2">Belongs to the TRAFAC class myosin-kinesin ATPase superfamily. Kinesin family. Ungrouped subfamily.</text>
</comment>
<dbReference type="OMA" id="SEPRING"/>
<dbReference type="SMART" id="SM00185">
    <property type="entry name" value="ARM"/>
    <property type="match status" value="3"/>
</dbReference>
<dbReference type="Gene3D" id="1.25.10.10">
    <property type="entry name" value="Leucine-rich Repeat Variant"/>
    <property type="match status" value="1"/>
</dbReference>
<keyword evidence="4 13" id="KW-0493">Microtubule</keyword>
<dbReference type="Pfam" id="PF00514">
    <property type="entry name" value="Arm"/>
    <property type="match status" value="1"/>
</dbReference>
<reference evidence="17" key="1">
    <citation type="journal article" date="2013" name="Science">
        <title>The Amborella genome and the evolution of flowering plants.</title>
        <authorList>
            <consortium name="Amborella Genome Project"/>
        </authorList>
    </citation>
    <scope>NUCLEOTIDE SEQUENCE [LARGE SCALE GENOMIC DNA]</scope>
</reference>
<dbReference type="InterPro" id="IPR019821">
    <property type="entry name" value="Kinesin_motor_CS"/>
</dbReference>
<comment type="subcellular location">
    <subcellularLocation>
        <location evidence="1">Cytoplasm</location>
        <location evidence="1">Cytoskeleton</location>
    </subcellularLocation>
</comment>
<keyword evidence="8 14" id="KW-0175">Coiled coil</keyword>
<dbReference type="AlphaFoldDB" id="W1P9X0"/>
<dbReference type="SUPFAM" id="SSF48371">
    <property type="entry name" value="ARM repeat"/>
    <property type="match status" value="1"/>
</dbReference>
<evidence type="ECO:0000256" key="1">
    <source>
        <dbReference type="ARBA" id="ARBA00004245"/>
    </source>
</evidence>
<dbReference type="GO" id="GO:0005871">
    <property type="term" value="C:kinesin complex"/>
    <property type="evidence" value="ECO:0000318"/>
    <property type="project" value="GO_Central"/>
</dbReference>
<gene>
    <name evidence="16" type="ORF">AMTR_s00076p00183960</name>
</gene>
<name>W1P9X0_AMBTC</name>
<dbReference type="InterPro" id="IPR001752">
    <property type="entry name" value="Kinesin_motor_dom"/>
</dbReference>
<keyword evidence="5" id="KW-0677">Repeat</keyword>
<dbReference type="SMART" id="SM00129">
    <property type="entry name" value="KISc"/>
    <property type="match status" value="1"/>
</dbReference>
<dbReference type="PANTHER" id="PTHR47970:SF6">
    <property type="entry name" value="KINESIN-LIKE PROTEIN KIN-UC ISOFORM X1"/>
    <property type="match status" value="1"/>
</dbReference>
<evidence type="ECO:0000256" key="9">
    <source>
        <dbReference type="ARBA" id="ARBA00023175"/>
    </source>
</evidence>
<dbReference type="Proteomes" id="UP000017836">
    <property type="component" value="Unassembled WGS sequence"/>
</dbReference>
<keyword evidence="17" id="KW-1185">Reference proteome</keyword>
<dbReference type="PROSITE" id="PS00411">
    <property type="entry name" value="KINESIN_MOTOR_1"/>
    <property type="match status" value="1"/>
</dbReference>
<evidence type="ECO:0000256" key="4">
    <source>
        <dbReference type="ARBA" id="ARBA00022701"/>
    </source>
</evidence>
<proteinExistence type="inferred from homology"/>
<dbReference type="EMBL" id="KI394182">
    <property type="protein sequence ID" value="ERN04708.1"/>
    <property type="molecule type" value="Genomic_DNA"/>
</dbReference>
<dbReference type="GO" id="GO:0003779">
    <property type="term" value="F:actin binding"/>
    <property type="evidence" value="ECO:0007669"/>
    <property type="project" value="EnsemblPlants"/>
</dbReference>
<evidence type="ECO:0000256" key="13">
    <source>
        <dbReference type="RuleBase" id="RU000394"/>
    </source>
</evidence>
<dbReference type="HOGENOM" id="CLU_014436_0_0_1"/>
<feature type="binding site" evidence="12">
    <location>
        <begin position="100"/>
        <end position="107"/>
    </location>
    <ligand>
        <name>ATP</name>
        <dbReference type="ChEBI" id="CHEBI:30616"/>
    </ligand>
</feature>
<feature type="coiled-coil region" evidence="14">
    <location>
        <begin position="396"/>
        <end position="462"/>
    </location>
</feature>
<evidence type="ECO:0000256" key="5">
    <source>
        <dbReference type="ARBA" id="ARBA00022737"/>
    </source>
</evidence>
<dbReference type="PROSITE" id="PS50067">
    <property type="entry name" value="KINESIN_MOTOR_2"/>
    <property type="match status" value="1"/>
</dbReference>
<keyword evidence="6 12" id="KW-0547">Nucleotide-binding</keyword>
<feature type="coiled-coil region" evidence="14">
    <location>
        <begin position="541"/>
        <end position="653"/>
    </location>
</feature>
<keyword evidence="3" id="KW-0963">Cytoplasm</keyword>
<evidence type="ECO:0000256" key="3">
    <source>
        <dbReference type="ARBA" id="ARBA00022490"/>
    </source>
</evidence>
<dbReference type="Pfam" id="PF00225">
    <property type="entry name" value="Kinesin"/>
    <property type="match status" value="1"/>
</dbReference>
<dbReference type="FunFam" id="3.40.850.10:FF:000036">
    <property type="entry name" value="Kinesin-like protein"/>
    <property type="match status" value="1"/>
</dbReference>
<keyword evidence="10" id="KW-0206">Cytoskeleton</keyword>
<dbReference type="GO" id="GO:0031110">
    <property type="term" value="P:regulation of microtubule polymerization or depolymerization"/>
    <property type="evidence" value="ECO:0007669"/>
    <property type="project" value="EnsemblPlants"/>
</dbReference>
<dbReference type="GO" id="GO:0016887">
    <property type="term" value="F:ATP hydrolysis activity"/>
    <property type="evidence" value="ECO:0000318"/>
    <property type="project" value="GO_Central"/>
</dbReference>
<dbReference type="Gramene" id="ERN04708">
    <property type="protein sequence ID" value="ERN04708"/>
    <property type="gene ID" value="AMTR_s00076p00183960"/>
</dbReference>
<evidence type="ECO:0000256" key="7">
    <source>
        <dbReference type="ARBA" id="ARBA00022840"/>
    </source>
</evidence>
<evidence type="ECO:0000313" key="17">
    <source>
        <dbReference type="Proteomes" id="UP000017836"/>
    </source>
</evidence>
<dbReference type="InterPro" id="IPR011989">
    <property type="entry name" value="ARM-like"/>
</dbReference>
<keyword evidence="9 12" id="KW-0505">Motor protein</keyword>
<dbReference type="InterPro" id="IPR036961">
    <property type="entry name" value="Kinesin_motor_dom_sf"/>
</dbReference>
<dbReference type="GO" id="GO:0005874">
    <property type="term" value="C:microtubule"/>
    <property type="evidence" value="ECO:0000318"/>
    <property type="project" value="GO_Central"/>
</dbReference>
<evidence type="ECO:0000256" key="12">
    <source>
        <dbReference type="PROSITE-ProRule" id="PRU00283"/>
    </source>
</evidence>
<evidence type="ECO:0000259" key="15">
    <source>
        <dbReference type="PROSITE" id="PS50067"/>
    </source>
</evidence>
<evidence type="ECO:0000256" key="8">
    <source>
        <dbReference type="ARBA" id="ARBA00023054"/>
    </source>
</evidence>
<organism evidence="16 17">
    <name type="scientific">Amborella trichopoda</name>
    <dbReference type="NCBI Taxonomy" id="13333"/>
    <lineage>
        <taxon>Eukaryota</taxon>
        <taxon>Viridiplantae</taxon>
        <taxon>Streptophyta</taxon>
        <taxon>Embryophyta</taxon>
        <taxon>Tracheophyta</taxon>
        <taxon>Spermatophyta</taxon>
        <taxon>Magnoliopsida</taxon>
        <taxon>Amborellales</taxon>
        <taxon>Amborellaceae</taxon>
        <taxon>Amborella</taxon>
    </lineage>
</organism>
<dbReference type="InterPro" id="IPR027417">
    <property type="entry name" value="P-loop_NTPase"/>
</dbReference>
<protein>
    <recommendedName>
        <fullName evidence="13">Kinesin-like protein</fullName>
    </recommendedName>
</protein>
<evidence type="ECO:0000256" key="10">
    <source>
        <dbReference type="ARBA" id="ARBA00023212"/>
    </source>
</evidence>
<keyword evidence="7 12" id="KW-0067">ATP-binding</keyword>
<feature type="domain" description="Kinesin motor" evidence="15">
    <location>
        <begin position="15"/>
        <end position="359"/>
    </location>
</feature>
<dbReference type="CDD" id="cd00106">
    <property type="entry name" value="KISc"/>
    <property type="match status" value="1"/>
</dbReference>
<dbReference type="Gene3D" id="3.40.850.10">
    <property type="entry name" value="Kinesin motor domain"/>
    <property type="match status" value="1"/>
</dbReference>
<dbReference type="STRING" id="13333.W1P9X0"/>
<sequence>MSLCPLNGVPEVHGRVRVAVRLRPRNAEDLASDADYADCIELQPELKRLRLRKNNWSSESFKFDDVFTESASQKRVYEVVARPVVESVLNGYNGTVMAYGQTGTGKTYTVGRLGKEDPSERGIMVRSLEDILASTSELDSASVSYLQLYMESIQDLLVPEKNNIPIVEDPRTGEVSLPGVEKVKIRDLDHFLEVIQIGEANRHTTFTKLNTESSRSHAILMVYIQKAAKLKDEDAYAPFESSTSEPRINGRDVPLVTKSKLLIVDLAGSERIGKSGSEGHSLEEAKSINLSLTSLGKCINALAENSPHVPTRDSKLTRLLRDSFGGSARTSLVVTIGPSSRHHSETSSTIMFGQRAMKVENMIKLKEEFDYESHSRNLEHRLDHLITEIERRDSYVKEMELKLKRCQDSLEDAGKRLSACAGSVSNERHDYEMQIRNLMAELNLEKERKNNVEEEVSDLRCRLDDSVHITRQHSIELATLSKSHKDSLLKLEKNFKSKHAEKKFLDEEFDAIQRKMIEKDEKSMQLELEVSTYQKVLADTTQMYEQKISELIEQLDEERKISQGAKSELEQLKNKINDQKKLDQFEEQGELIELRKQVKELYGHHEYATSELQSLQRENEELSNGKLKLIEELNTLRQKLKDEEIERKKVEVEFLKIKRVSDTNIDLLEKTQIPEKLDRVALGEDKSLSFLMSNQVKGSMSGQRTTISKIFEEVGLPNVLALLKSEELDVQIHAVKVVANLAAEDFNQEKIVEEGGLDALLMLLESSENETILRVASGAIANLAMTETNQGLIISKGGAQLLSAIAYRATDPQTFRMVAGAIANLCGNERLHTMLKEANAIQALLEMARSGQSDVLSQVARGIANFAKCESRGIAQGHRKGQSLLIEDGALPWIVSHTTSSQLSVRRHMELALCHLAQHEANTRDLISSGGLKELIRLSHESTRDDIRNLAKRILTISPAFRSEIQRSC</sequence>
<dbReference type="SUPFAM" id="SSF52540">
    <property type="entry name" value="P-loop containing nucleoside triphosphate hydrolases"/>
    <property type="match status" value="1"/>
</dbReference>
<dbReference type="GO" id="GO:0005737">
    <property type="term" value="C:cytoplasm"/>
    <property type="evidence" value="ECO:0000318"/>
    <property type="project" value="GO_Central"/>
</dbReference>
<evidence type="ECO:0000256" key="6">
    <source>
        <dbReference type="ARBA" id="ARBA00022741"/>
    </source>
</evidence>
<dbReference type="GO" id="GO:0005524">
    <property type="term" value="F:ATP binding"/>
    <property type="evidence" value="ECO:0007669"/>
    <property type="project" value="UniProtKB-UniRule"/>
</dbReference>
<dbReference type="GO" id="GO:0008574">
    <property type="term" value="F:plus-end-directed microtubule motor activity"/>
    <property type="evidence" value="ECO:0000318"/>
    <property type="project" value="GO_Central"/>
</dbReference>
<feature type="repeat" description="ARM" evidence="11">
    <location>
        <begin position="755"/>
        <end position="798"/>
    </location>
</feature>
<dbReference type="GO" id="GO:0048768">
    <property type="term" value="P:root hair cell tip growth"/>
    <property type="evidence" value="ECO:0007669"/>
    <property type="project" value="EnsemblPlants"/>
</dbReference>
<evidence type="ECO:0000256" key="11">
    <source>
        <dbReference type="PROSITE-ProRule" id="PRU00259"/>
    </source>
</evidence>
<dbReference type="GO" id="GO:0008017">
    <property type="term" value="F:microtubule binding"/>
    <property type="evidence" value="ECO:0000318"/>
    <property type="project" value="GO_Central"/>
</dbReference>
<dbReference type="PRINTS" id="PR00380">
    <property type="entry name" value="KINESINHEAVY"/>
</dbReference>
<evidence type="ECO:0000313" key="16">
    <source>
        <dbReference type="EMBL" id="ERN04708.1"/>
    </source>
</evidence>